<dbReference type="EMBL" id="CP063407">
    <property type="protein sequence ID" value="QSZ32798.1"/>
    <property type="molecule type" value="Genomic_DNA"/>
</dbReference>
<organism evidence="1 2">
    <name type="scientific">Monilinia vaccinii-corymbosi</name>
    <dbReference type="NCBI Taxonomy" id="61207"/>
    <lineage>
        <taxon>Eukaryota</taxon>
        <taxon>Fungi</taxon>
        <taxon>Dikarya</taxon>
        <taxon>Ascomycota</taxon>
        <taxon>Pezizomycotina</taxon>
        <taxon>Leotiomycetes</taxon>
        <taxon>Helotiales</taxon>
        <taxon>Sclerotiniaceae</taxon>
        <taxon>Monilinia</taxon>
    </lineage>
</organism>
<dbReference type="AlphaFoldDB" id="A0A8A3PCI9"/>
<name>A0A8A3PCI9_9HELO</name>
<proteinExistence type="predicted"/>
<protein>
    <submittedName>
        <fullName evidence="1">Uncharacterized protein</fullName>
    </submittedName>
</protein>
<evidence type="ECO:0000313" key="2">
    <source>
        <dbReference type="Proteomes" id="UP000672032"/>
    </source>
</evidence>
<sequence length="189" mass="19550">MNRGEDLSRSGTRHEIPVEFSTNGSLGALEITKKADELGLMGGLGLDVVRLVVGVRTREFLATGDGGSGCKREELLDTNDVIWADDSRDIKVSQATPGIEANFSEHAFVVGSAGRPGKKVADPLVGEGLDSCAVAADGDRCELVAFWVGCEDDGAGGVVLVDEVNGAGRGDACEGCDSGKNGGCELHLE</sequence>
<keyword evidence="2" id="KW-1185">Reference proteome</keyword>
<dbReference type="Proteomes" id="UP000672032">
    <property type="component" value="Chromosome 3"/>
</dbReference>
<accession>A0A8A3PCI9</accession>
<gene>
    <name evidence="1" type="ORF">DSL72_002377</name>
</gene>
<reference evidence="1" key="1">
    <citation type="submission" date="2020-10" db="EMBL/GenBank/DDBJ databases">
        <title>Genome Sequence of Monilinia vaccinii-corymbosi Sheds Light on Mummy Berry Disease Infection of Blueberry and Mating Type.</title>
        <authorList>
            <person name="Yow A.G."/>
            <person name="Zhang Y."/>
            <person name="Bansal K."/>
            <person name="Eacker S.M."/>
            <person name="Sullivan S."/>
            <person name="Liachko I."/>
            <person name="Cubeta M.A."/>
            <person name="Rollins J.A."/>
            <person name="Ashrafi H."/>
        </authorList>
    </citation>
    <scope>NUCLEOTIDE SEQUENCE</scope>
    <source>
        <strain evidence="1">RL-1</strain>
    </source>
</reference>
<evidence type="ECO:0000313" key="1">
    <source>
        <dbReference type="EMBL" id="QSZ32798.1"/>
    </source>
</evidence>